<dbReference type="EMBL" id="CP059572">
    <property type="protein sequence ID" value="QXJ23035.1"/>
    <property type="molecule type" value="Genomic_DNA"/>
</dbReference>
<feature type="transmembrane region" description="Helical" evidence="7">
    <location>
        <begin position="458"/>
        <end position="476"/>
    </location>
</feature>
<evidence type="ECO:0000256" key="1">
    <source>
        <dbReference type="ARBA" id="ARBA00004651"/>
    </source>
</evidence>
<dbReference type="RefSeq" id="WP_231328710.1">
    <property type="nucleotide sequence ID" value="NZ_CP059572.1"/>
</dbReference>
<dbReference type="InterPro" id="IPR036259">
    <property type="entry name" value="MFS_trans_sf"/>
</dbReference>
<keyword evidence="3 7" id="KW-0812">Transmembrane</keyword>
<comment type="subcellular location">
    <subcellularLocation>
        <location evidence="1">Cell membrane</location>
        <topology evidence="1">Multi-pass membrane protein</topology>
    </subcellularLocation>
</comment>
<evidence type="ECO:0000256" key="6">
    <source>
        <dbReference type="SAM" id="MobiDB-lite"/>
    </source>
</evidence>
<protein>
    <submittedName>
        <fullName evidence="8">MFS transporter</fullName>
    </submittedName>
</protein>
<feature type="compositionally biased region" description="Polar residues" evidence="6">
    <location>
        <begin position="211"/>
        <end position="228"/>
    </location>
</feature>
<feature type="transmembrane region" description="Helical" evidence="7">
    <location>
        <begin position="337"/>
        <end position="358"/>
    </location>
</feature>
<dbReference type="SUPFAM" id="SSF103473">
    <property type="entry name" value="MFS general substrate transporter"/>
    <property type="match status" value="1"/>
</dbReference>
<dbReference type="CDD" id="cd06173">
    <property type="entry name" value="MFS_MefA_like"/>
    <property type="match status" value="1"/>
</dbReference>
<organism evidence="8 9">
    <name type="scientific">Actinomadura graeca</name>
    <dbReference type="NCBI Taxonomy" id="2750812"/>
    <lineage>
        <taxon>Bacteria</taxon>
        <taxon>Bacillati</taxon>
        <taxon>Actinomycetota</taxon>
        <taxon>Actinomycetes</taxon>
        <taxon>Streptosporangiales</taxon>
        <taxon>Thermomonosporaceae</taxon>
        <taxon>Actinomadura</taxon>
    </lineage>
</organism>
<feature type="transmembrane region" description="Helical" evidence="7">
    <location>
        <begin position="394"/>
        <end position="417"/>
    </location>
</feature>
<dbReference type="Proteomes" id="UP001049518">
    <property type="component" value="Chromosome"/>
</dbReference>
<proteinExistence type="predicted"/>
<feature type="transmembrane region" description="Helical" evidence="7">
    <location>
        <begin position="179"/>
        <end position="199"/>
    </location>
</feature>
<dbReference type="PANTHER" id="PTHR23513">
    <property type="entry name" value="INTEGRAL MEMBRANE EFFLUX PROTEIN-RELATED"/>
    <property type="match status" value="1"/>
</dbReference>
<sequence length="491" mass="51471">MRARELREILRGRNFRRLYATRLTSQLTDGVFQVALAGYVFFSPERQTTAGKAAAAFAVTLLPYSALGPFAGVFIDRWQRRQILLWTPILRAVLVLFVAGLVMAGEDGVVFFLGVLVVLGVNRFFLAALSAALPHVVRRDHLVTANAFAVTSGTIIAFTGAGLGYLLRRLFGGGTDGTALILVSAAALFLAAGIIATSLPRRLLGPYPSENPYSPRNARSSEDASQGGNIRPLEDASPNDQGSPAGPNAMSGRVVAGGDLDGDVAKKGSSSTTAPQVREALGTVLSGLADGGRHIMRRRQAALALGAISFHRLLYGVILIMTLLLCRNTFSDDADEGLTTFAVMLGVSGAGYFAAALITPAVVRRISKPAWVACLLGGAAASLLLFGLPYTEPAWAAGAFALGVVSQGVKLCVDTTLQESIDDAYRGRVFAVYDMLFNATFAASAAVAAALLPSDGRAHLALAGVITAYAVGAVVYRAAASRVREPVTAVR</sequence>
<evidence type="ECO:0000313" key="9">
    <source>
        <dbReference type="Proteomes" id="UP001049518"/>
    </source>
</evidence>
<dbReference type="Pfam" id="PF07690">
    <property type="entry name" value="MFS_1"/>
    <property type="match status" value="1"/>
</dbReference>
<keyword evidence="9" id="KW-1185">Reference proteome</keyword>
<dbReference type="PANTHER" id="PTHR23513:SF17">
    <property type="entry name" value="MEMBRANE PROTEIN"/>
    <property type="match status" value="1"/>
</dbReference>
<evidence type="ECO:0000256" key="3">
    <source>
        <dbReference type="ARBA" id="ARBA00022692"/>
    </source>
</evidence>
<keyword evidence="2" id="KW-1003">Cell membrane</keyword>
<feature type="transmembrane region" description="Helical" evidence="7">
    <location>
        <begin position="370"/>
        <end position="388"/>
    </location>
</feature>
<feature type="transmembrane region" description="Helical" evidence="7">
    <location>
        <begin position="145"/>
        <end position="167"/>
    </location>
</feature>
<name>A0ABX8QW08_9ACTN</name>
<feature type="transmembrane region" description="Helical" evidence="7">
    <location>
        <begin position="83"/>
        <end position="104"/>
    </location>
</feature>
<dbReference type="InterPro" id="IPR011701">
    <property type="entry name" value="MFS"/>
</dbReference>
<feature type="transmembrane region" description="Helical" evidence="7">
    <location>
        <begin position="302"/>
        <end position="325"/>
    </location>
</feature>
<accession>A0ABX8QW08</accession>
<evidence type="ECO:0000313" key="8">
    <source>
        <dbReference type="EMBL" id="QXJ23035.1"/>
    </source>
</evidence>
<feature type="transmembrane region" description="Helical" evidence="7">
    <location>
        <begin position="110"/>
        <end position="133"/>
    </location>
</feature>
<gene>
    <name evidence="8" type="ORF">AGRA3207_004136</name>
</gene>
<evidence type="ECO:0000256" key="2">
    <source>
        <dbReference type="ARBA" id="ARBA00022475"/>
    </source>
</evidence>
<feature type="transmembrane region" description="Helical" evidence="7">
    <location>
        <begin position="429"/>
        <end position="452"/>
    </location>
</feature>
<feature type="region of interest" description="Disordered" evidence="6">
    <location>
        <begin position="206"/>
        <end position="252"/>
    </location>
</feature>
<reference evidence="8" key="1">
    <citation type="submission" date="2020-07" db="EMBL/GenBank/DDBJ databases">
        <authorList>
            <person name="Tarantini F.S."/>
            <person name="Hong K.W."/>
            <person name="Chan K.G."/>
        </authorList>
    </citation>
    <scope>NUCLEOTIDE SEQUENCE</scope>
    <source>
        <strain evidence="8">32-07</strain>
    </source>
</reference>
<evidence type="ECO:0000256" key="4">
    <source>
        <dbReference type="ARBA" id="ARBA00022989"/>
    </source>
</evidence>
<keyword evidence="5 7" id="KW-0472">Membrane</keyword>
<keyword evidence="4 7" id="KW-1133">Transmembrane helix</keyword>
<feature type="transmembrane region" description="Helical" evidence="7">
    <location>
        <begin position="20"/>
        <end position="42"/>
    </location>
</feature>
<dbReference type="Gene3D" id="1.20.1250.20">
    <property type="entry name" value="MFS general substrate transporter like domains"/>
    <property type="match status" value="1"/>
</dbReference>
<evidence type="ECO:0000256" key="5">
    <source>
        <dbReference type="ARBA" id="ARBA00023136"/>
    </source>
</evidence>
<evidence type="ECO:0000256" key="7">
    <source>
        <dbReference type="SAM" id="Phobius"/>
    </source>
</evidence>
<feature type="transmembrane region" description="Helical" evidence="7">
    <location>
        <begin position="54"/>
        <end position="76"/>
    </location>
</feature>